<sequence>VNEEAATQVFYRDCLIPLGTCIAPVGHAKAGSPCLRVRLTGGGRSEDLQLNVGEMRLIPLPEGERAEVTLDPVRRFDVGAGPGRALTATVQGGVVGVVIDARGRPLQLPEDDAERIAALRAWNAELEVYPSNVAAGEVV</sequence>
<dbReference type="EMBL" id="BARU01045069">
    <property type="protein sequence ID" value="GAH84263.1"/>
    <property type="molecule type" value="Genomic_DNA"/>
</dbReference>
<feature type="non-terminal residue" evidence="1">
    <location>
        <position position="1"/>
    </location>
</feature>
<gene>
    <name evidence="1" type="ORF">S03H2_68529</name>
</gene>
<comment type="caution">
    <text evidence="1">The sequence shown here is derived from an EMBL/GenBank/DDBJ whole genome shotgun (WGS) entry which is preliminary data.</text>
</comment>
<evidence type="ECO:0000313" key="1">
    <source>
        <dbReference type="EMBL" id="GAH84263.1"/>
    </source>
</evidence>
<protein>
    <recommendedName>
        <fullName evidence="2">Methylaspartate mutase</fullName>
    </recommendedName>
</protein>
<organism evidence="1">
    <name type="scientific">marine sediment metagenome</name>
    <dbReference type="NCBI Taxonomy" id="412755"/>
    <lineage>
        <taxon>unclassified sequences</taxon>
        <taxon>metagenomes</taxon>
        <taxon>ecological metagenomes</taxon>
    </lineage>
</organism>
<evidence type="ECO:0008006" key="2">
    <source>
        <dbReference type="Google" id="ProtNLM"/>
    </source>
</evidence>
<proteinExistence type="predicted"/>
<dbReference type="AlphaFoldDB" id="X1KQI1"/>
<reference evidence="1" key="1">
    <citation type="journal article" date="2014" name="Front. Microbiol.">
        <title>High frequency of phylogenetically diverse reductive dehalogenase-homologous genes in deep subseafloor sedimentary metagenomes.</title>
        <authorList>
            <person name="Kawai M."/>
            <person name="Futagami T."/>
            <person name="Toyoda A."/>
            <person name="Takaki Y."/>
            <person name="Nishi S."/>
            <person name="Hori S."/>
            <person name="Arai W."/>
            <person name="Tsubouchi T."/>
            <person name="Morono Y."/>
            <person name="Uchiyama I."/>
            <person name="Ito T."/>
            <person name="Fujiyama A."/>
            <person name="Inagaki F."/>
            <person name="Takami H."/>
        </authorList>
    </citation>
    <scope>NUCLEOTIDE SEQUENCE</scope>
    <source>
        <strain evidence="1">Expedition CK06-06</strain>
    </source>
</reference>
<name>X1KQI1_9ZZZZ</name>
<accession>X1KQI1</accession>